<accession>A0A9E9LBS4</accession>
<keyword evidence="3" id="KW-1185">Reference proteome</keyword>
<sequence>MRVDIFKRKESDGFFSYLLVPEGKNLPGEVTNTDWAIETRGIDIDPDKEKLEIYSIPCPGKQIRNKGYAISNASFV</sequence>
<dbReference type="InterPro" id="IPR046137">
    <property type="entry name" value="DUF6139"/>
</dbReference>
<evidence type="ECO:0000313" key="2">
    <source>
        <dbReference type="EMBL" id="WAV97251.1"/>
    </source>
</evidence>
<gene>
    <name evidence="2" type="ORF">NB645_00350</name>
    <name evidence="1" type="ORF">NB646_01540</name>
</gene>
<dbReference type="EMBL" id="CP098251">
    <property type="protein sequence ID" value="WAV91476.1"/>
    <property type="molecule type" value="Genomic_DNA"/>
</dbReference>
<name>A0A9E9LBS4_9BURK</name>
<evidence type="ECO:0000313" key="1">
    <source>
        <dbReference type="EMBL" id="WAV91476.1"/>
    </source>
</evidence>
<dbReference type="RefSeq" id="WP_269264720.1">
    <property type="nucleotide sequence ID" value="NZ_CP098248.1"/>
</dbReference>
<proteinExistence type="predicted"/>
<dbReference type="Proteomes" id="UP001164819">
    <property type="component" value="Chromosome"/>
</dbReference>
<dbReference type="Pfam" id="PF19636">
    <property type="entry name" value="DUF6139"/>
    <property type="match status" value="1"/>
</dbReference>
<reference evidence="2" key="1">
    <citation type="journal article" date="2022" name="Front. Microbiol.">
        <title>New perspectives on an old grouping: The genomic and phenotypic variability of Oxalobacter formigenes and the implications for calcium oxalate stone prevention.</title>
        <authorList>
            <person name="Chmiel J.A."/>
            <person name="Carr C."/>
            <person name="Stuivenberg G.A."/>
            <person name="Venema R."/>
            <person name="Chanyi R.M."/>
            <person name="Al K.F."/>
            <person name="Giguere D."/>
            <person name="Say H."/>
            <person name="Akouris P.P."/>
            <person name="Dominguez Romero S.A."/>
            <person name="Kwong A."/>
            <person name="Tai V."/>
            <person name="Koval S.F."/>
            <person name="Razvi H."/>
            <person name="Bjazevic J."/>
            <person name="Burton J.P."/>
        </authorList>
    </citation>
    <scope>NUCLEOTIDE SEQUENCE</scope>
    <source>
        <strain evidence="2">HOxNP-1</strain>
    </source>
</reference>
<reference evidence="1" key="2">
    <citation type="journal article" date="2022" name="Front. Microbiol.">
        <title>New perspectives on an old grouping: The genomic and phenotypic variability of Oxalobacter formigenes and the implications for calcium oxalate stone prevention.</title>
        <authorList>
            <person name="Chmiel J.A."/>
            <person name="Carr C."/>
            <person name="Stuivenberg G.A."/>
            <person name="Venema R."/>
            <person name="Chanyi R.M."/>
            <person name="Al K.F."/>
            <person name="Giguere D."/>
            <person name="Say H."/>
            <person name="Akouris P.P."/>
            <person name="Dominguez Romero S.A."/>
            <person name="Kwong A."/>
            <person name="Tai V."/>
            <person name="Koval S.F."/>
            <person name="Razvi H."/>
            <person name="Bjazevic J."/>
            <person name="Burton J.P."/>
        </authorList>
    </citation>
    <scope>NUCLEOTIDE SEQUENCE</scope>
    <source>
        <strain evidence="1">OxK</strain>
    </source>
</reference>
<evidence type="ECO:0000313" key="3">
    <source>
        <dbReference type="Proteomes" id="UP001164794"/>
    </source>
</evidence>
<organism evidence="1">
    <name type="scientific">Oxalobacter aliiformigenes</name>
    <dbReference type="NCBI Taxonomy" id="2946593"/>
    <lineage>
        <taxon>Bacteria</taxon>
        <taxon>Pseudomonadati</taxon>
        <taxon>Pseudomonadota</taxon>
        <taxon>Betaproteobacteria</taxon>
        <taxon>Burkholderiales</taxon>
        <taxon>Oxalobacteraceae</taxon>
        <taxon>Oxalobacter</taxon>
    </lineage>
</organism>
<dbReference type="EMBL" id="CP098248">
    <property type="protein sequence ID" value="WAV97251.1"/>
    <property type="molecule type" value="Genomic_DNA"/>
</dbReference>
<dbReference type="AlphaFoldDB" id="A0A9E9LBS4"/>
<protein>
    <submittedName>
        <fullName evidence="1">DUF6139 family protein</fullName>
    </submittedName>
</protein>
<dbReference type="Proteomes" id="UP001164794">
    <property type="component" value="Chromosome"/>
</dbReference>